<accession>A0A0F9E3S4</accession>
<reference evidence="1" key="1">
    <citation type="journal article" date="2015" name="Nature">
        <title>Complex archaea that bridge the gap between prokaryotes and eukaryotes.</title>
        <authorList>
            <person name="Spang A."/>
            <person name="Saw J.H."/>
            <person name="Jorgensen S.L."/>
            <person name="Zaremba-Niedzwiedzka K."/>
            <person name="Martijn J."/>
            <person name="Lind A.E."/>
            <person name="van Eijk R."/>
            <person name="Schleper C."/>
            <person name="Guy L."/>
            <person name="Ettema T.J."/>
        </authorList>
    </citation>
    <scope>NUCLEOTIDE SEQUENCE</scope>
</reference>
<proteinExistence type="predicted"/>
<comment type="caution">
    <text evidence="1">The sequence shown here is derived from an EMBL/GenBank/DDBJ whole genome shotgun (WGS) entry which is preliminary data.</text>
</comment>
<gene>
    <name evidence="1" type="ORF">LCGC14_2201920</name>
</gene>
<evidence type="ECO:0000313" key="1">
    <source>
        <dbReference type="EMBL" id="KKL60776.1"/>
    </source>
</evidence>
<dbReference type="AlphaFoldDB" id="A0A0F9E3S4"/>
<feature type="non-terminal residue" evidence="1">
    <location>
        <position position="1"/>
    </location>
</feature>
<dbReference type="EMBL" id="LAZR01029035">
    <property type="protein sequence ID" value="KKL60776.1"/>
    <property type="molecule type" value="Genomic_DNA"/>
</dbReference>
<protein>
    <recommendedName>
        <fullName evidence="2">PilC beta-propeller domain-containing protein</fullName>
    </recommendedName>
</protein>
<organism evidence="1">
    <name type="scientific">marine sediment metagenome</name>
    <dbReference type="NCBI Taxonomy" id="412755"/>
    <lineage>
        <taxon>unclassified sequences</taxon>
        <taxon>metagenomes</taxon>
        <taxon>ecological metagenomes</taxon>
    </lineage>
</organism>
<name>A0A0F9E3S4_9ZZZZ</name>
<evidence type="ECO:0008006" key="2">
    <source>
        <dbReference type="Google" id="ProtNLM"/>
    </source>
</evidence>
<sequence>RMIIVASDGKIYRDTGDGSFPTTVKSGLTVSSVVPVFVEGGKEAAALARHLFIFTAKNAVQVIDDDGSTSGDLATPPTDWSGSNQPSFGLLHEGRLWGGGNGNDRHRVYASLTTDHEDFTGTPLSIAVYPGEGDGLVGGVSFKGALLVAKKPRGIYLVDTSNSDTAKWRVVRITSGLGMYSPLAVVIIDDDILFLDQSGNPQLVSTVSAFGDMSSRNIGIPQEIGTWIRENANLGQLSNVRGIWYGDKREAHFAIAGKGSTVNNRRLVIDFNVQDLARFRWSDRDVAESLWLRRDSNDIERPVYGDNAGFVRDMDQDSRSHDGSGYNGEFQVPHTDFSHLDPKLGTVRKNFEFLELVVEPKGNWNLNVDSLIDGQIKETLTFNMGQTGEGLGSFVLGTDVLVGDSVLNKKRRMTGSGRRLSLVGRNNGEGQDFSVAKFYAHFQVGDERL</sequence>